<feature type="domain" description="CID" evidence="2">
    <location>
        <begin position="25"/>
        <end position="180"/>
    </location>
</feature>
<name>A0A9P8UFK5_9PEZI</name>
<dbReference type="OrthoDB" id="21470at2759"/>
<feature type="compositionally biased region" description="Pro residues" evidence="1">
    <location>
        <begin position="467"/>
        <end position="488"/>
    </location>
</feature>
<feature type="compositionally biased region" description="Basic residues" evidence="1">
    <location>
        <begin position="373"/>
        <end position="393"/>
    </location>
</feature>
<evidence type="ECO:0000313" key="3">
    <source>
        <dbReference type="EMBL" id="KAH6649004.1"/>
    </source>
</evidence>
<comment type="caution">
    <text evidence="3">The sequence shown here is derived from an EMBL/GenBank/DDBJ whole genome shotgun (WGS) entry which is preliminary data.</text>
</comment>
<dbReference type="GeneID" id="70125423"/>
<feature type="compositionally biased region" description="Low complexity" evidence="1">
    <location>
        <begin position="338"/>
        <end position="351"/>
    </location>
</feature>
<feature type="compositionally biased region" description="Pro residues" evidence="1">
    <location>
        <begin position="448"/>
        <end position="458"/>
    </location>
</feature>
<reference evidence="3" key="1">
    <citation type="journal article" date="2021" name="Nat. Commun.">
        <title>Genetic determinants of endophytism in the Arabidopsis root mycobiome.</title>
        <authorList>
            <person name="Mesny F."/>
            <person name="Miyauchi S."/>
            <person name="Thiergart T."/>
            <person name="Pickel B."/>
            <person name="Atanasova L."/>
            <person name="Karlsson M."/>
            <person name="Huettel B."/>
            <person name="Barry K.W."/>
            <person name="Haridas S."/>
            <person name="Chen C."/>
            <person name="Bauer D."/>
            <person name="Andreopoulos W."/>
            <person name="Pangilinan J."/>
            <person name="LaButti K."/>
            <person name="Riley R."/>
            <person name="Lipzen A."/>
            <person name="Clum A."/>
            <person name="Drula E."/>
            <person name="Henrissat B."/>
            <person name="Kohler A."/>
            <person name="Grigoriev I.V."/>
            <person name="Martin F.M."/>
            <person name="Hacquard S."/>
        </authorList>
    </citation>
    <scope>NUCLEOTIDE SEQUENCE</scope>
    <source>
        <strain evidence="3">MPI-SDFR-AT-0073</strain>
    </source>
</reference>
<protein>
    <recommendedName>
        <fullName evidence="2">CID domain-containing protein</fullName>
    </recommendedName>
</protein>
<dbReference type="RefSeq" id="XP_045955511.1">
    <property type="nucleotide sequence ID" value="XM_046096531.1"/>
</dbReference>
<dbReference type="Gene3D" id="1.25.40.90">
    <property type="match status" value="1"/>
</dbReference>
<dbReference type="InterPro" id="IPR006569">
    <property type="entry name" value="CID_dom"/>
</dbReference>
<dbReference type="InterPro" id="IPR008942">
    <property type="entry name" value="ENTH_VHS"/>
</dbReference>
<feature type="region of interest" description="Disordered" evidence="1">
    <location>
        <begin position="323"/>
        <end position="559"/>
    </location>
</feature>
<dbReference type="AlphaFoldDB" id="A0A9P8UFK5"/>
<feature type="compositionally biased region" description="Low complexity" evidence="1">
    <location>
        <begin position="522"/>
        <end position="537"/>
    </location>
</feature>
<keyword evidence="4" id="KW-1185">Reference proteome</keyword>
<dbReference type="EMBL" id="JAGPXC010000007">
    <property type="protein sequence ID" value="KAH6649004.1"/>
    <property type="molecule type" value="Genomic_DNA"/>
</dbReference>
<dbReference type="PANTHER" id="PTHR12323">
    <property type="entry name" value="SR-RELATED CTD ASSOCIATED FACTOR 6"/>
    <property type="match status" value="1"/>
</dbReference>
<proteinExistence type="predicted"/>
<evidence type="ECO:0000259" key="2">
    <source>
        <dbReference type="PROSITE" id="PS51391"/>
    </source>
</evidence>
<dbReference type="Proteomes" id="UP000758603">
    <property type="component" value="Unassembled WGS sequence"/>
</dbReference>
<evidence type="ECO:0000313" key="4">
    <source>
        <dbReference type="Proteomes" id="UP000758603"/>
    </source>
</evidence>
<feature type="compositionally biased region" description="Gly residues" evidence="1">
    <location>
        <begin position="549"/>
        <end position="559"/>
    </location>
</feature>
<dbReference type="PANTHER" id="PTHR12323:SF0">
    <property type="entry name" value="CALCIUM HOMEOSTASIS ENDOPLASMIC RETICULUM PROTEIN"/>
    <property type="match status" value="1"/>
</dbReference>
<accession>A0A9P8UFK5</accession>
<dbReference type="GO" id="GO:0048471">
    <property type="term" value="C:perinuclear region of cytoplasm"/>
    <property type="evidence" value="ECO:0007669"/>
    <property type="project" value="TreeGrafter"/>
</dbReference>
<gene>
    <name evidence="3" type="ORF">BKA67DRAFT_379167</name>
</gene>
<dbReference type="Pfam" id="PF04818">
    <property type="entry name" value="CID"/>
    <property type="match status" value="1"/>
</dbReference>
<organism evidence="3 4">
    <name type="scientific">Truncatella angustata</name>
    <dbReference type="NCBI Taxonomy" id="152316"/>
    <lineage>
        <taxon>Eukaryota</taxon>
        <taxon>Fungi</taxon>
        <taxon>Dikarya</taxon>
        <taxon>Ascomycota</taxon>
        <taxon>Pezizomycotina</taxon>
        <taxon>Sordariomycetes</taxon>
        <taxon>Xylariomycetidae</taxon>
        <taxon>Amphisphaeriales</taxon>
        <taxon>Sporocadaceae</taxon>
        <taxon>Truncatella</taxon>
    </lineage>
</organism>
<sequence length="559" mass="61048">MASPQLAIAKVSFSAVLLRPDPVSCPRIEIDEFLAQLDATLLRCSPANVQKSKQWILNRIVHSSPRTAALAKYLTALANSFNTDIAASRQAREPSAKRKRLHILHVLNDVLYHTCVRRGEDSFASQLESSLPALLQSAAAFANAPKHAKKISDLVNIWDEHKCFSSAVITKLQDTIRDAPTSDSVSAADGTTEGAAAGAKLSKDAPYIMPSMHGDANAPWYDLPAANWLPVIEPNSSRPMNPSMIKPLQFMPGPADKSLVEAVQSLLADVDRIYAKDYCLGENSGEDLDMLGQRVTVNESTGDVTGGETYYGWSRSFCDKMKQRRKKGNGHQVDGRGRSTSRSQSPSLSRSPSPPAFKRRRMSDSRSPSTSRSKSRSRRRSYSRDRSRRRSYTRSRSTSPRRDGRYPPSRSGSRSRSRDYSPPPPQPPPSHTYTQPDNGHRHQNYSAPAPPPPLPNMPPGTTFPFGVTPPPPPPNWQGPWPPPPPLPPTAGLNWIPGQGLPMPPVATGWGAPLSRAPPVTPFNGHQGFNQGGQRPHGPYGGRGDHRGGRGGYRGSRGGW</sequence>
<evidence type="ECO:0000256" key="1">
    <source>
        <dbReference type="SAM" id="MobiDB-lite"/>
    </source>
</evidence>
<feature type="compositionally biased region" description="Pro residues" evidence="1">
    <location>
        <begin position="421"/>
        <end position="430"/>
    </location>
</feature>
<dbReference type="PROSITE" id="PS51391">
    <property type="entry name" value="CID"/>
    <property type="match status" value="1"/>
</dbReference>
<dbReference type="GO" id="GO:0006874">
    <property type="term" value="P:intracellular calcium ion homeostasis"/>
    <property type="evidence" value="ECO:0007669"/>
    <property type="project" value="TreeGrafter"/>
</dbReference>